<protein>
    <recommendedName>
        <fullName evidence="3">DUF551 domain-containing protein</fullName>
    </recommendedName>
</protein>
<dbReference type="Proteomes" id="UP000460650">
    <property type="component" value="Unassembled WGS sequence"/>
</dbReference>
<name>A0A7V8B1J5_9HYPH</name>
<evidence type="ECO:0000313" key="1">
    <source>
        <dbReference type="EMBL" id="KAB2655933.1"/>
    </source>
</evidence>
<dbReference type="AlphaFoldDB" id="A0A7V8B1J5"/>
<reference evidence="1 2" key="1">
    <citation type="submission" date="2019-09" db="EMBL/GenBank/DDBJ databases">
        <title>Taxonomic organization of the family Brucellaceae based on a phylogenomic approach.</title>
        <authorList>
            <person name="Leclercq S."/>
            <person name="Cloeckaert A."/>
            <person name="Zygmunt M.S."/>
        </authorList>
    </citation>
    <scope>NUCLEOTIDE SEQUENCE [LARGE SCALE GENOMIC DNA]</scope>
    <source>
        <strain evidence="1 2">TA93</strain>
    </source>
</reference>
<evidence type="ECO:0000313" key="2">
    <source>
        <dbReference type="Proteomes" id="UP000460650"/>
    </source>
</evidence>
<dbReference type="RefSeq" id="WP_151646739.1">
    <property type="nucleotide sequence ID" value="NZ_WBVY01000004.1"/>
</dbReference>
<proteinExistence type="predicted"/>
<gene>
    <name evidence="1" type="ORF">F9K94_15515</name>
</gene>
<accession>A0A7V8B1J5</accession>
<sequence length="252" mass="27859">MTSTTVPEEAVNAAINAWFEETRPHVMNATPLPEQARRMRLALSAAIPFMMDAPCGYRLIPQQPTQTMLEVMAFNLSAEFGADFTRENQEFALAVYNEAWALGVRPLPHLPQGEPSAARKLALEEAAKIADELEERTKLKYASPDGEECQIVPLVLLIEASAAIRALSSPDHADAGKVEGDGWLPIESAPKDGTEIIYLTKYGSIGFCRYAVDDINDWFGWWDLQADDEVYPKRWLPRSTLPSAPSHEVAGS</sequence>
<organism evidence="1 2">
    <name type="scientific">Brucella tritici</name>
    <dbReference type="NCBI Taxonomy" id="94626"/>
    <lineage>
        <taxon>Bacteria</taxon>
        <taxon>Pseudomonadati</taxon>
        <taxon>Pseudomonadota</taxon>
        <taxon>Alphaproteobacteria</taxon>
        <taxon>Hyphomicrobiales</taxon>
        <taxon>Brucellaceae</taxon>
        <taxon>Brucella/Ochrobactrum group</taxon>
        <taxon>Brucella</taxon>
    </lineage>
</organism>
<comment type="caution">
    <text evidence="1">The sequence shown here is derived from an EMBL/GenBank/DDBJ whole genome shotgun (WGS) entry which is preliminary data.</text>
</comment>
<dbReference type="EMBL" id="WBVY01000004">
    <property type="protein sequence ID" value="KAB2655933.1"/>
    <property type="molecule type" value="Genomic_DNA"/>
</dbReference>
<evidence type="ECO:0008006" key="3">
    <source>
        <dbReference type="Google" id="ProtNLM"/>
    </source>
</evidence>